<evidence type="ECO:0000313" key="1">
    <source>
        <dbReference type="EMBL" id="SVB49720.1"/>
    </source>
</evidence>
<dbReference type="AlphaFoldDB" id="A0A382EGB5"/>
<dbReference type="EMBL" id="UINC01044363">
    <property type="protein sequence ID" value="SVB49720.1"/>
    <property type="molecule type" value="Genomic_DNA"/>
</dbReference>
<organism evidence="1">
    <name type="scientific">marine metagenome</name>
    <dbReference type="NCBI Taxonomy" id="408172"/>
    <lineage>
        <taxon>unclassified sequences</taxon>
        <taxon>metagenomes</taxon>
        <taxon>ecological metagenomes</taxon>
    </lineage>
</organism>
<proteinExistence type="predicted"/>
<reference evidence="1" key="1">
    <citation type="submission" date="2018-05" db="EMBL/GenBank/DDBJ databases">
        <authorList>
            <person name="Lanie J.A."/>
            <person name="Ng W.-L."/>
            <person name="Kazmierczak K.M."/>
            <person name="Andrzejewski T.M."/>
            <person name="Davidsen T.M."/>
            <person name="Wayne K.J."/>
            <person name="Tettelin H."/>
            <person name="Glass J.I."/>
            <person name="Rusch D."/>
            <person name="Podicherti R."/>
            <person name="Tsui H.-C.T."/>
            <person name="Winkler M.E."/>
        </authorList>
    </citation>
    <scope>NUCLEOTIDE SEQUENCE</scope>
</reference>
<gene>
    <name evidence="1" type="ORF">METZ01_LOCUS202574</name>
</gene>
<accession>A0A382EGB5</accession>
<sequence>MMNAELCSDYCGGNLELTVIIKIAFLNNQKDPFDITLPSKTR</sequence>
<protein>
    <submittedName>
        <fullName evidence="1">Uncharacterized protein</fullName>
    </submittedName>
</protein>
<name>A0A382EGB5_9ZZZZ</name>